<dbReference type="InterPro" id="IPR038770">
    <property type="entry name" value="Na+/solute_symporter_sf"/>
</dbReference>
<feature type="transmembrane region" description="Helical" evidence="10">
    <location>
        <begin position="51"/>
        <end position="71"/>
    </location>
</feature>
<keyword evidence="4 10" id="KW-0812">Transmembrane</keyword>
<keyword evidence="6" id="KW-0915">Sodium</keyword>
<dbReference type="GO" id="GO:0015297">
    <property type="term" value="F:antiporter activity"/>
    <property type="evidence" value="ECO:0007669"/>
    <property type="project" value="UniProtKB-KW"/>
</dbReference>
<dbReference type="Gene3D" id="1.20.1530.20">
    <property type="match status" value="1"/>
</dbReference>
<dbReference type="Pfam" id="PF00999">
    <property type="entry name" value="Na_H_Exchanger"/>
    <property type="match status" value="1"/>
</dbReference>
<sequence>MEHVWFTAASWIGLALLASLISIRTGVSVALVEIFLGMVGGNFLGFHTVPWIDVLAAFGSMMLTFLAGAEIDPVSFRKHLKPSLVIGGISFLAPFLGAMAFTYFVNGWDLRAAQIAGVALSTTSVAVVYAVMIETRLNEVDIGKLILAACFVTDLGTVLALGVLFATYNRWMLVFVVVTGLALWVLPRLSRWMFKKYGGRVSEPEVKFIFLVLCFLGALAVTASSEAVLPAYLFGLVVAGVFVQDKILIQRMRTITFTLLTPFFFIKAGALISLPALAASLGLIALLFMVKMVTKIVGVWPLTRFYRMGKREGNYCTLLMATGLTFGSISALYGLTNGIINQAQYSVLVTVVIASAVVPTFIAQTWFQPKTTVPYEPIVFGTSDHFLHYPEEI</sequence>
<evidence type="ECO:0000313" key="13">
    <source>
        <dbReference type="Proteomes" id="UP000000483"/>
    </source>
</evidence>
<feature type="transmembrane region" description="Helical" evidence="10">
    <location>
        <begin position="111"/>
        <end position="133"/>
    </location>
</feature>
<dbReference type="KEGG" id="dao:Desac_2753"/>
<dbReference type="GO" id="GO:1902600">
    <property type="term" value="P:proton transmembrane transport"/>
    <property type="evidence" value="ECO:0007669"/>
    <property type="project" value="InterPro"/>
</dbReference>
<feature type="transmembrane region" description="Helical" evidence="10">
    <location>
        <begin position="83"/>
        <end position="105"/>
    </location>
</feature>
<name>F2NDZ8_DESAR</name>
<evidence type="ECO:0000256" key="2">
    <source>
        <dbReference type="ARBA" id="ARBA00022448"/>
    </source>
</evidence>
<feature type="transmembrane region" description="Helical" evidence="10">
    <location>
        <begin position="283"/>
        <end position="303"/>
    </location>
</feature>
<reference evidence="13" key="2">
    <citation type="submission" date="2011-03" db="EMBL/GenBank/DDBJ databases">
        <title>The complete genome of Desulfobacca acetoxidans DSM 11109.</title>
        <authorList>
            <consortium name="US DOE Joint Genome Institute (JGI-PGF)"/>
            <person name="Lucas S."/>
            <person name="Copeland A."/>
            <person name="Lapidus A."/>
            <person name="Bruce D."/>
            <person name="Goodwin L."/>
            <person name="Pitluck S."/>
            <person name="Peters L."/>
            <person name="Kyrpides N."/>
            <person name="Mavromatis K."/>
            <person name="Ivanova N."/>
            <person name="Ovchinnikova G."/>
            <person name="Teshima H."/>
            <person name="Detter J.C."/>
            <person name="Han C."/>
            <person name="Land M."/>
            <person name="Hauser L."/>
            <person name="Markowitz V."/>
            <person name="Cheng J.-F."/>
            <person name="Hugenholtz P."/>
            <person name="Woyke T."/>
            <person name="Wu D."/>
            <person name="Spring S."/>
            <person name="Schueler E."/>
            <person name="Brambilla E."/>
            <person name="Klenk H.-P."/>
            <person name="Eisen J.A."/>
        </authorList>
    </citation>
    <scope>NUCLEOTIDE SEQUENCE [LARGE SCALE GENOMIC DNA]</scope>
    <source>
        <strain evidence="13">ATCC 700848 / DSM 11109 / ASRB2</strain>
    </source>
</reference>
<evidence type="ECO:0000256" key="5">
    <source>
        <dbReference type="ARBA" id="ARBA00022989"/>
    </source>
</evidence>
<evidence type="ECO:0000256" key="4">
    <source>
        <dbReference type="ARBA" id="ARBA00022692"/>
    </source>
</evidence>
<proteinExistence type="predicted"/>
<keyword evidence="8 10" id="KW-0472">Membrane</keyword>
<dbReference type="eggNOG" id="COG0475">
    <property type="taxonomic scope" value="Bacteria"/>
</dbReference>
<feature type="transmembrane region" description="Helical" evidence="10">
    <location>
        <begin position="171"/>
        <end position="187"/>
    </location>
</feature>
<dbReference type="EMBL" id="CP002629">
    <property type="protein sequence ID" value="AEB10566.1"/>
    <property type="molecule type" value="Genomic_DNA"/>
</dbReference>
<evidence type="ECO:0000256" key="9">
    <source>
        <dbReference type="ARBA" id="ARBA00023201"/>
    </source>
</evidence>
<keyword evidence="13" id="KW-1185">Reference proteome</keyword>
<evidence type="ECO:0000259" key="11">
    <source>
        <dbReference type="Pfam" id="PF00999"/>
    </source>
</evidence>
<protein>
    <submittedName>
        <fullName evidence="12">Sodium/hydrogen exchanger</fullName>
    </submittedName>
</protein>
<dbReference type="GO" id="GO:0006814">
    <property type="term" value="P:sodium ion transport"/>
    <property type="evidence" value="ECO:0007669"/>
    <property type="project" value="UniProtKB-KW"/>
</dbReference>
<feature type="transmembrane region" description="Helical" evidence="10">
    <location>
        <begin position="208"/>
        <end position="225"/>
    </location>
</feature>
<evidence type="ECO:0000256" key="6">
    <source>
        <dbReference type="ARBA" id="ARBA00023053"/>
    </source>
</evidence>
<dbReference type="Proteomes" id="UP000000483">
    <property type="component" value="Chromosome"/>
</dbReference>
<dbReference type="OrthoDB" id="34089at2"/>
<dbReference type="InterPro" id="IPR006153">
    <property type="entry name" value="Cation/H_exchanger_TM"/>
</dbReference>
<feature type="transmembrane region" description="Helical" evidence="10">
    <location>
        <begin position="347"/>
        <end position="367"/>
    </location>
</feature>
<evidence type="ECO:0000313" key="12">
    <source>
        <dbReference type="EMBL" id="AEB10566.1"/>
    </source>
</evidence>
<organism evidence="12 13">
    <name type="scientific">Desulfobacca acetoxidans (strain ATCC 700848 / DSM 11109 / ASRB2)</name>
    <dbReference type="NCBI Taxonomy" id="880072"/>
    <lineage>
        <taxon>Bacteria</taxon>
        <taxon>Pseudomonadati</taxon>
        <taxon>Thermodesulfobacteriota</taxon>
        <taxon>Desulfobaccia</taxon>
        <taxon>Desulfobaccales</taxon>
        <taxon>Desulfobaccaceae</taxon>
        <taxon>Desulfobacca</taxon>
    </lineage>
</organism>
<accession>F2NDZ8</accession>
<evidence type="ECO:0000256" key="1">
    <source>
        <dbReference type="ARBA" id="ARBA00004141"/>
    </source>
</evidence>
<feature type="transmembrane region" description="Helical" evidence="10">
    <location>
        <begin position="12"/>
        <end position="39"/>
    </location>
</feature>
<keyword evidence="2" id="KW-0813">Transport</keyword>
<comment type="subcellular location">
    <subcellularLocation>
        <location evidence="1">Membrane</location>
        <topology evidence="1">Multi-pass membrane protein</topology>
    </subcellularLocation>
</comment>
<keyword evidence="5 10" id="KW-1133">Transmembrane helix</keyword>
<gene>
    <name evidence="12" type="ordered locus">Desac_2753</name>
</gene>
<feature type="transmembrane region" description="Helical" evidence="10">
    <location>
        <begin position="145"/>
        <end position="165"/>
    </location>
</feature>
<keyword evidence="3" id="KW-0050">Antiport</keyword>
<evidence type="ECO:0000256" key="3">
    <source>
        <dbReference type="ARBA" id="ARBA00022449"/>
    </source>
</evidence>
<feature type="transmembrane region" description="Helical" evidence="10">
    <location>
        <begin position="315"/>
        <end position="335"/>
    </location>
</feature>
<dbReference type="PANTHER" id="PTHR43562:SF3">
    <property type="entry name" value="SODIUM ION_PROTON EXCHANGER (EUROFUNG)"/>
    <property type="match status" value="1"/>
</dbReference>
<keyword evidence="7" id="KW-0406">Ion transport</keyword>
<evidence type="ECO:0000256" key="10">
    <source>
        <dbReference type="SAM" id="Phobius"/>
    </source>
</evidence>
<dbReference type="GO" id="GO:0016020">
    <property type="term" value="C:membrane"/>
    <property type="evidence" value="ECO:0007669"/>
    <property type="project" value="UniProtKB-SubCell"/>
</dbReference>
<reference evidence="12 13" key="1">
    <citation type="journal article" date="2011" name="Stand. Genomic Sci.">
        <title>Complete genome sequence of the acetate-degrading sulfate reducer Desulfobacca acetoxidans type strain (ASRB2).</title>
        <authorList>
            <person name="Goker M."/>
            <person name="Teshima H."/>
            <person name="Lapidus A."/>
            <person name="Nolan M."/>
            <person name="Lucas S."/>
            <person name="Hammon N."/>
            <person name="Deshpande S."/>
            <person name="Cheng J.F."/>
            <person name="Tapia R."/>
            <person name="Han C."/>
            <person name="Goodwin L."/>
            <person name="Pitluck S."/>
            <person name="Huntemann M."/>
            <person name="Liolios K."/>
            <person name="Ivanova N."/>
            <person name="Pagani I."/>
            <person name="Mavromatis K."/>
            <person name="Ovchinikova G."/>
            <person name="Pati A."/>
            <person name="Chen A."/>
            <person name="Palaniappan K."/>
            <person name="Land M."/>
            <person name="Hauser L."/>
            <person name="Brambilla E.M."/>
            <person name="Rohde M."/>
            <person name="Spring S."/>
            <person name="Detter J.C."/>
            <person name="Woyke T."/>
            <person name="Bristow J."/>
            <person name="Eisen J.A."/>
            <person name="Markowitz V."/>
            <person name="Hugenholtz P."/>
            <person name="Kyrpides N.C."/>
            <person name="Klenk H.P."/>
        </authorList>
    </citation>
    <scope>NUCLEOTIDE SEQUENCE [LARGE SCALE GENOMIC DNA]</scope>
    <source>
        <strain evidence="13">ATCC 700848 / DSM 11109 / ASRB2</strain>
    </source>
</reference>
<dbReference type="RefSeq" id="WP_013707675.1">
    <property type="nucleotide sequence ID" value="NC_015388.1"/>
</dbReference>
<dbReference type="STRING" id="880072.Desac_2753"/>
<dbReference type="AlphaFoldDB" id="F2NDZ8"/>
<evidence type="ECO:0000256" key="8">
    <source>
        <dbReference type="ARBA" id="ARBA00023136"/>
    </source>
</evidence>
<feature type="domain" description="Cation/H+ exchanger transmembrane" evidence="11">
    <location>
        <begin position="14"/>
        <end position="363"/>
    </location>
</feature>
<evidence type="ECO:0000256" key="7">
    <source>
        <dbReference type="ARBA" id="ARBA00023065"/>
    </source>
</evidence>
<dbReference type="PANTHER" id="PTHR43562">
    <property type="entry name" value="NAPA-TYPE SODIUM/HYDROGEN ANTIPORTER"/>
    <property type="match status" value="1"/>
</dbReference>
<feature type="transmembrane region" description="Helical" evidence="10">
    <location>
        <begin position="256"/>
        <end position="277"/>
    </location>
</feature>
<dbReference type="HOGENOM" id="CLU_061352_0_0_7"/>
<keyword evidence="9" id="KW-0739">Sodium transport</keyword>